<name>A0A7J6DRU5_CANSA</name>
<proteinExistence type="predicted"/>
<dbReference type="Proteomes" id="UP000583929">
    <property type="component" value="Unassembled WGS sequence"/>
</dbReference>
<protein>
    <recommendedName>
        <fullName evidence="1">TCP domain-containing protein</fullName>
    </recommendedName>
</protein>
<accession>A0A7J6DRU5</accession>
<reference evidence="2 3" key="1">
    <citation type="journal article" date="2020" name="bioRxiv">
        <title>Sequence and annotation of 42 cannabis genomes reveals extensive copy number variation in cannabinoid synthesis and pathogen resistance genes.</title>
        <authorList>
            <person name="Mckernan K.J."/>
            <person name="Helbert Y."/>
            <person name="Kane L.T."/>
            <person name="Ebling H."/>
            <person name="Zhang L."/>
            <person name="Liu B."/>
            <person name="Eaton Z."/>
            <person name="Mclaughlin S."/>
            <person name="Kingan S."/>
            <person name="Baybayan P."/>
            <person name="Concepcion G."/>
            <person name="Jordan M."/>
            <person name="Riva A."/>
            <person name="Barbazuk W."/>
            <person name="Harkins T."/>
        </authorList>
    </citation>
    <scope>NUCLEOTIDE SEQUENCE [LARGE SCALE GENOMIC DNA]</scope>
    <source>
        <strain evidence="3">cv. Jamaican Lion 4</strain>
        <tissue evidence="2">Leaf</tissue>
    </source>
</reference>
<comment type="caution">
    <text evidence="2">The sequence shown here is derived from an EMBL/GenBank/DDBJ whole genome shotgun (WGS) entry which is preliminary data.</text>
</comment>
<evidence type="ECO:0000259" key="1">
    <source>
        <dbReference type="Pfam" id="PF03634"/>
    </source>
</evidence>
<feature type="domain" description="TCP" evidence="1">
    <location>
        <begin position="54"/>
        <end position="84"/>
    </location>
</feature>
<evidence type="ECO:0000313" key="2">
    <source>
        <dbReference type="EMBL" id="KAF4348329.1"/>
    </source>
</evidence>
<keyword evidence="3" id="KW-1185">Reference proteome</keyword>
<evidence type="ECO:0000313" key="3">
    <source>
        <dbReference type="Proteomes" id="UP000583929"/>
    </source>
</evidence>
<gene>
    <name evidence="2" type="ORF">G4B88_019542</name>
</gene>
<dbReference type="EMBL" id="JAATIQ010000699">
    <property type="protein sequence ID" value="KAF4348329.1"/>
    <property type="molecule type" value="Genomic_DNA"/>
</dbReference>
<dbReference type="AlphaFoldDB" id="A0A7J6DRU5"/>
<organism evidence="2 3">
    <name type="scientific">Cannabis sativa</name>
    <name type="common">Hemp</name>
    <name type="synonym">Marijuana</name>
    <dbReference type="NCBI Taxonomy" id="3483"/>
    <lineage>
        <taxon>Eukaryota</taxon>
        <taxon>Viridiplantae</taxon>
        <taxon>Streptophyta</taxon>
        <taxon>Embryophyta</taxon>
        <taxon>Tracheophyta</taxon>
        <taxon>Spermatophyta</taxon>
        <taxon>Magnoliopsida</taxon>
        <taxon>eudicotyledons</taxon>
        <taxon>Gunneridae</taxon>
        <taxon>Pentapetalae</taxon>
        <taxon>rosids</taxon>
        <taxon>fabids</taxon>
        <taxon>Rosales</taxon>
        <taxon>Cannabaceae</taxon>
        <taxon>Cannabis</taxon>
    </lineage>
</organism>
<dbReference type="Pfam" id="PF03634">
    <property type="entry name" value="TCP"/>
    <property type="match status" value="1"/>
</dbReference>
<sequence>MLSLGLLTLREELHRPATRKELHWSTIEKGCNLPEKKEKGRERVSEKEMAWEKKHLGYDRPSKAVDWLIKKAKNSIDKLAELPPWHPTVNPATEDPDPHAVTAAVAVDSTEMGLTVKHSESSGCIDSWAIRAQIIITGQDSFLINISRWIPTP</sequence>
<dbReference type="InterPro" id="IPR017887">
    <property type="entry name" value="TF_TCP_subgr"/>
</dbReference>